<feature type="region of interest" description="Disordered" evidence="1">
    <location>
        <begin position="1"/>
        <end position="80"/>
    </location>
</feature>
<protein>
    <submittedName>
        <fullName evidence="2">RCG41272, isoform CRA_d</fullName>
    </submittedName>
</protein>
<feature type="compositionally biased region" description="Basic and acidic residues" evidence="1">
    <location>
        <begin position="41"/>
        <end position="50"/>
    </location>
</feature>
<name>A6KNC8_RAT</name>
<evidence type="ECO:0000313" key="3">
    <source>
        <dbReference type="Proteomes" id="UP000234681"/>
    </source>
</evidence>
<evidence type="ECO:0000256" key="1">
    <source>
        <dbReference type="SAM" id="MobiDB-lite"/>
    </source>
</evidence>
<proteinExistence type="predicted"/>
<evidence type="ECO:0000313" key="2">
    <source>
        <dbReference type="EMBL" id="EDL86654.1"/>
    </source>
</evidence>
<dbReference type="AlphaFoldDB" id="A6KNC8"/>
<organism evidence="2 3">
    <name type="scientific">Rattus norvegicus</name>
    <name type="common">Rat</name>
    <dbReference type="NCBI Taxonomy" id="10116"/>
    <lineage>
        <taxon>Eukaryota</taxon>
        <taxon>Metazoa</taxon>
        <taxon>Chordata</taxon>
        <taxon>Craniata</taxon>
        <taxon>Vertebrata</taxon>
        <taxon>Euteleostomi</taxon>
        <taxon>Mammalia</taxon>
        <taxon>Eutheria</taxon>
        <taxon>Euarchontoglires</taxon>
        <taxon>Glires</taxon>
        <taxon>Rodentia</taxon>
        <taxon>Myomorpha</taxon>
        <taxon>Muroidea</taxon>
        <taxon>Muridae</taxon>
        <taxon>Murinae</taxon>
        <taxon>Rattus</taxon>
    </lineage>
</organism>
<gene>
    <name evidence="2" type="ORF">rCG_41272</name>
</gene>
<dbReference type="Proteomes" id="UP000234681">
    <property type="component" value="Chromosome 18"/>
</dbReference>
<dbReference type="EMBL" id="CH474073">
    <property type="protein sequence ID" value="EDL86654.1"/>
    <property type="molecule type" value="Genomic_DNA"/>
</dbReference>
<feature type="compositionally biased region" description="Low complexity" evidence="1">
    <location>
        <begin position="1"/>
        <end position="16"/>
    </location>
</feature>
<sequence>MDRPGAAASGCESAAGPGPGPGASWRPARVAGGASGSSRHPSMETLDRSNRAVPSAPQGRTWSGASSSSRPRSPHRCQAR</sequence>
<reference evidence="3" key="1">
    <citation type="submission" date="2005-09" db="EMBL/GenBank/DDBJ databases">
        <authorList>
            <person name="Mural R.J."/>
            <person name="Li P.W."/>
            <person name="Adams M.D."/>
            <person name="Amanatides P.G."/>
            <person name="Baden-Tillson H."/>
            <person name="Barnstead M."/>
            <person name="Chin S.H."/>
            <person name="Dew I."/>
            <person name="Evans C.A."/>
            <person name="Ferriera S."/>
            <person name="Flanigan M."/>
            <person name="Fosler C."/>
            <person name="Glodek A."/>
            <person name="Gu Z."/>
            <person name="Holt R.A."/>
            <person name="Jennings D."/>
            <person name="Kraft C.L."/>
            <person name="Lu F."/>
            <person name="Nguyen T."/>
            <person name="Nusskern D.R."/>
            <person name="Pfannkoch C.M."/>
            <person name="Sitter C."/>
            <person name="Sutton G.G."/>
            <person name="Venter J.C."/>
            <person name="Wang Z."/>
            <person name="Woodage T."/>
            <person name="Zheng X.H."/>
            <person name="Zhong F."/>
        </authorList>
    </citation>
    <scope>NUCLEOTIDE SEQUENCE [LARGE SCALE GENOMIC DNA]</scope>
    <source>
        <strain>BN</strain>
        <strain evidence="3">Sprague-Dawley</strain>
    </source>
</reference>
<accession>A6KNC8</accession>